<evidence type="ECO:0000313" key="1">
    <source>
        <dbReference type="EMBL" id="CAB4147655.1"/>
    </source>
</evidence>
<reference evidence="1" key="1">
    <citation type="submission" date="2020-04" db="EMBL/GenBank/DDBJ databases">
        <authorList>
            <person name="Chiriac C."/>
            <person name="Salcher M."/>
            <person name="Ghai R."/>
            <person name="Kavagutti S V."/>
        </authorList>
    </citation>
    <scope>NUCLEOTIDE SEQUENCE</scope>
</reference>
<organism evidence="1">
    <name type="scientific">uncultured Caudovirales phage</name>
    <dbReference type="NCBI Taxonomy" id="2100421"/>
    <lineage>
        <taxon>Viruses</taxon>
        <taxon>Duplodnaviria</taxon>
        <taxon>Heunggongvirae</taxon>
        <taxon>Uroviricota</taxon>
        <taxon>Caudoviricetes</taxon>
        <taxon>Peduoviridae</taxon>
        <taxon>Maltschvirus</taxon>
        <taxon>Maltschvirus maltsch</taxon>
    </lineage>
</organism>
<dbReference type="NCBIfam" id="NF033394">
    <property type="entry name" value="capsid_maj_Podo"/>
    <property type="match status" value="1"/>
</dbReference>
<sequence length="325" mass="35423">MADPNQGQTIATLWEAVVGKKPTNNIFNSRALFYALGDEGFKEQVPGGRLFEMTIEYAQNTTFKSYGEFETLDTTRIDVFDCARYDQKIAAGTIVFSDLELARNAEANRKIDILESKLENGKNSAIASLNVMLNGDGTGNGGKDFDGIQKIISATPTTGTVGGINRATFSFWRNRQNAGTKTSTAYDNLRTSMTTTYNQCSLGGVESTPTAAITDRATFEGYESLLVAVEKIERDAKATGGDIAFLNDAIQFKGAALFYDEDAAASELRFVNPKYLKLMYLAGAWMKMKEPVTPSNQMTRVYVTETFGNLGTNGSRYLGVVSAIS</sequence>
<dbReference type="InterPro" id="IPR049718">
    <property type="entry name" value="AKO59007-like"/>
</dbReference>
<proteinExistence type="predicted"/>
<accession>A0A6J5MKE2</accession>
<dbReference type="EMBL" id="LR796479">
    <property type="protein sequence ID" value="CAB4147655.1"/>
    <property type="molecule type" value="Genomic_DNA"/>
</dbReference>
<gene>
    <name evidence="1" type="ORF">UFOVP509_40</name>
</gene>
<name>A0A6J5MKE2_9CAUD</name>
<protein>
    <submittedName>
        <fullName evidence="1">Uncharacterized protein</fullName>
    </submittedName>
</protein>